<sequence>MIATVVLGFALLSLFGLAVVSVVEPSRRAFLFPALPLIGAAFLVVVLHITGLFLPVSIGVWIAAALAVAALAIAIGRQRSLRFVPIRAVVEYGVAVAVGVPGAVLGLLPSLLARSPLAIQPNASNDANYYVSVIDWLIGHPFTRVPDIGTNPVTGADSPAFGSAQNSIISGLRLGQELVQAALDSVTGLHSVATFSPWLGLWVLLVPGAIWVLGAAFALKPVWRAGIGLVAVTSFSLVNQVLTQNADSLLGIALLPLVIAVIIVVIESTRAERRAPLWLAALLLAALVGTYTEYLPFLAIVLVLIVLVRPPRQIWPAMLRAVTVLGLSMVMGAVIWYRAVQNLLLVAGVASTGAPVPVSAGRALARLLGPYEPVLVPGPGPAHPLLERIELGLIIAGVTLGILAAIVGKRSRGLAIGTIVSAVVVAYIAYRGNDYSAGRGAGLVTPLAIAVAGIGWAGIHSWLKKRSKPTTALTFSVVAAGLAVLCAFFGVKVTNSFTVDEQSNDQIVTNDYAEAAAWVSGLGSGDGSSVAVATNSLFQQLWVAQALRDVPDVSYVSLRGDLGYRSSLSQLSYWNQTPERFVLVGSGAYADYDPSAVTEQNSTFTLIDLSKSAVVAVPVVVQPSWSYIPDAAGATFSQATGAVQLFSGVPDLARYSLEVTGLNPGEVIEVRQNGTVISSTTAISGEVDAPLAGTGLTDSLARVTVSVNTTTGGPFALGGIHHD</sequence>
<evidence type="ECO:0000256" key="1">
    <source>
        <dbReference type="SAM" id="Phobius"/>
    </source>
</evidence>
<dbReference type="Proteomes" id="UP000776164">
    <property type="component" value="Unassembled WGS sequence"/>
</dbReference>
<evidence type="ECO:0008006" key="4">
    <source>
        <dbReference type="Google" id="ProtNLM"/>
    </source>
</evidence>
<organism evidence="2 3">
    <name type="scientific">Subtercola frigoramans</name>
    <dbReference type="NCBI Taxonomy" id="120298"/>
    <lineage>
        <taxon>Bacteria</taxon>
        <taxon>Bacillati</taxon>
        <taxon>Actinomycetota</taxon>
        <taxon>Actinomycetes</taxon>
        <taxon>Micrococcales</taxon>
        <taxon>Microbacteriaceae</taxon>
        <taxon>Subtercola</taxon>
    </lineage>
</organism>
<feature type="transmembrane region" description="Helical" evidence="1">
    <location>
        <begin position="413"/>
        <end position="430"/>
    </location>
</feature>
<feature type="transmembrane region" description="Helical" evidence="1">
    <location>
        <begin position="278"/>
        <end position="308"/>
    </location>
</feature>
<name>A0ABS2L872_9MICO</name>
<feature type="transmembrane region" description="Helical" evidence="1">
    <location>
        <begin position="314"/>
        <end position="336"/>
    </location>
</feature>
<feature type="transmembrane region" description="Helical" evidence="1">
    <location>
        <begin position="343"/>
        <end position="365"/>
    </location>
</feature>
<feature type="transmembrane region" description="Helical" evidence="1">
    <location>
        <begin position="226"/>
        <end position="242"/>
    </location>
</feature>
<evidence type="ECO:0000313" key="3">
    <source>
        <dbReference type="Proteomes" id="UP000776164"/>
    </source>
</evidence>
<feature type="transmembrane region" description="Helical" evidence="1">
    <location>
        <begin position="30"/>
        <end position="50"/>
    </location>
</feature>
<dbReference type="EMBL" id="JAFBBU010000001">
    <property type="protein sequence ID" value="MBM7473297.1"/>
    <property type="molecule type" value="Genomic_DNA"/>
</dbReference>
<keyword evidence="1" id="KW-0472">Membrane</keyword>
<evidence type="ECO:0000313" key="2">
    <source>
        <dbReference type="EMBL" id="MBM7473297.1"/>
    </source>
</evidence>
<accession>A0ABS2L872</accession>
<feature type="transmembrane region" description="Helical" evidence="1">
    <location>
        <begin position="88"/>
        <end position="108"/>
    </location>
</feature>
<feature type="transmembrane region" description="Helical" evidence="1">
    <location>
        <begin position="56"/>
        <end position="76"/>
    </location>
</feature>
<dbReference type="RefSeq" id="WP_205110630.1">
    <property type="nucleotide sequence ID" value="NZ_BAAAHT010000014.1"/>
</dbReference>
<keyword evidence="1" id="KW-0812">Transmembrane</keyword>
<feature type="transmembrane region" description="Helical" evidence="1">
    <location>
        <begin position="248"/>
        <end position="266"/>
    </location>
</feature>
<keyword evidence="3" id="KW-1185">Reference proteome</keyword>
<feature type="transmembrane region" description="Helical" evidence="1">
    <location>
        <begin position="199"/>
        <end position="219"/>
    </location>
</feature>
<feature type="transmembrane region" description="Helical" evidence="1">
    <location>
        <begin position="385"/>
        <end position="406"/>
    </location>
</feature>
<gene>
    <name evidence="2" type="ORF">JOE66_002931</name>
</gene>
<feature type="transmembrane region" description="Helical" evidence="1">
    <location>
        <begin position="6"/>
        <end position="23"/>
    </location>
</feature>
<protein>
    <recommendedName>
        <fullName evidence="4">Glycosyltransferase RgtA/B/C/D-like domain-containing protein</fullName>
    </recommendedName>
</protein>
<feature type="transmembrane region" description="Helical" evidence="1">
    <location>
        <begin position="436"/>
        <end position="459"/>
    </location>
</feature>
<comment type="caution">
    <text evidence="2">The sequence shown here is derived from an EMBL/GenBank/DDBJ whole genome shotgun (WGS) entry which is preliminary data.</text>
</comment>
<reference evidence="2 3" key="1">
    <citation type="submission" date="2021-01" db="EMBL/GenBank/DDBJ databases">
        <title>Sequencing the genomes of 1000 actinobacteria strains.</title>
        <authorList>
            <person name="Klenk H.-P."/>
        </authorList>
    </citation>
    <scope>NUCLEOTIDE SEQUENCE [LARGE SCALE GENOMIC DNA]</scope>
    <source>
        <strain evidence="2 3">DSM 13057</strain>
    </source>
</reference>
<proteinExistence type="predicted"/>
<keyword evidence="1" id="KW-1133">Transmembrane helix</keyword>
<feature type="transmembrane region" description="Helical" evidence="1">
    <location>
        <begin position="471"/>
        <end position="491"/>
    </location>
</feature>